<gene>
    <name evidence="4" type="ORF">IAB46_01715</name>
</gene>
<dbReference type="Pfam" id="PF01182">
    <property type="entry name" value="Glucosamine_iso"/>
    <property type="match status" value="1"/>
</dbReference>
<dbReference type="SUPFAM" id="SSF100950">
    <property type="entry name" value="NagB/RpiA/CoA transferase-like"/>
    <property type="match status" value="1"/>
</dbReference>
<dbReference type="GO" id="GO:0006046">
    <property type="term" value="P:N-acetylglucosamine catabolic process"/>
    <property type="evidence" value="ECO:0007669"/>
    <property type="project" value="TreeGrafter"/>
</dbReference>
<name>A0A9D1F2L0_9FIRM</name>
<reference evidence="4" key="1">
    <citation type="submission" date="2020-10" db="EMBL/GenBank/DDBJ databases">
        <authorList>
            <person name="Gilroy R."/>
        </authorList>
    </citation>
    <scope>NUCLEOTIDE SEQUENCE</scope>
    <source>
        <strain evidence="4">CHK178-757</strain>
    </source>
</reference>
<evidence type="ECO:0000256" key="2">
    <source>
        <dbReference type="ARBA" id="ARBA00023277"/>
    </source>
</evidence>
<dbReference type="Gene3D" id="3.40.50.1360">
    <property type="match status" value="1"/>
</dbReference>
<organism evidence="4 5">
    <name type="scientific">Candidatus Scybalocola faecigallinarum</name>
    <dbReference type="NCBI Taxonomy" id="2840941"/>
    <lineage>
        <taxon>Bacteria</taxon>
        <taxon>Bacillati</taxon>
        <taxon>Bacillota</taxon>
        <taxon>Clostridia</taxon>
        <taxon>Lachnospirales</taxon>
        <taxon>Lachnospiraceae</taxon>
        <taxon>Lachnospiraceae incertae sedis</taxon>
        <taxon>Candidatus Scybalocola (ex Gilroy et al. 2021)</taxon>
    </lineage>
</organism>
<accession>A0A9D1F2L0</accession>
<dbReference type="EMBL" id="DVIT01000007">
    <property type="protein sequence ID" value="HIS46271.1"/>
    <property type="molecule type" value="Genomic_DNA"/>
</dbReference>
<proteinExistence type="predicted"/>
<dbReference type="PANTHER" id="PTHR11280:SF5">
    <property type="entry name" value="GLUCOSAMINE-6-PHOSPHATE ISOMERASE"/>
    <property type="match status" value="1"/>
</dbReference>
<feature type="domain" description="Glucosamine/galactosamine-6-phosphate isomerase" evidence="3">
    <location>
        <begin position="42"/>
        <end position="221"/>
    </location>
</feature>
<dbReference type="GO" id="GO:0005975">
    <property type="term" value="P:carbohydrate metabolic process"/>
    <property type="evidence" value="ECO:0007669"/>
    <property type="project" value="InterPro"/>
</dbReference>
<dbReference type="GO" id="GO:0006043">
    <property type="term" value="P:glucosamine catabolic process"/>
    <property type="evidence" value="ECO:0007669"/>
    <property type="project" value="TreeGrafter"/>
</dbReference>
<evidence type="ECO:0000256" key="1">
    <source>
        <dbReference type="ARBA" id="ARBA00022801"/>
    </source>
</evidence>
<evidence type="ECO:0000313" key="4">
    <source>
        <dbReference type="EMBL" id="HIS46271.1"/>
    </source>
</evidence>
<dbReference type="AlphaFoldDB" id="A0A9D1F2L0"/>
<keyword evidence="2" id="KW-0119">Carbohydrate metabolism</keyword>
<dbReference type="GO" id="GO:0005737">
    <property type="term" value="C:cytoplasm"/>
    <property type="evidence" value="ECO:0007669"/>
    <property type="project" value="TreeGrafter"/>
</dbReference>
<dbReference type="InterPro" id="IPR006148">
    <property type="entry name" value="Glc/Gal-6P_isomerase"/>
</dbReference>
<comment type="caution">
    <text evidence="4">The sequence shown here is derived from an EMBL/GenBank/DDBJ whole genome shotgun (WGS) entry which is preliminary data.</text>
</comment>
<dbReference type="InterPro" id="IPR037171">
    <property type="entry name" value="NagB/RpiA_transferase-like"/>
</dbReference>
<dbReference type="PANTHER" id="PTHR11280">
    <property type="entry name" value="GLUCOSAMINE-6-PHOSPHATE ISOMERASE"/>
    <property type="match status" value="1"/>
</dbReference>
<protein>
    <submittedName>
        <fullName evidence="4">6-phosphogluconolactonase</fullName>
    </submittedName>
</protein>
<evidence type="ECO:0000313" key="5">
    <source>
        <dbReference type="Proteomes" id="UP000823927"/>
    </source>
</evidence>
<dbReference type="InterPro" id="IPR004547">
    <property type="entry name" value="Glucosamine6P_isomerase"/>
</dbReference>
<keyword evidence="1" id="KW-0378">Hydrolase</keyword>
<dbReference type="GO" id="GO:0019262">
    <property type="term" value="P:N-acetylneuraminate catabolic process"/>
    <property type="evidence" value="ECO:0007669"/>
    <property type="project" value="TreeGrafter"/>
</dbReference>
<evidence type="ECO:0000259" key="3">
    <source>
        <dbReference type="Pfam" id="PF01182"/>
    </source>
</evidence>
<sequence>MVYVAGTFCRNISCVFRFSHNIFQLIHCLWNFSTDFIKDILIQDYQQGKADFSQASFAAMDEWLYMSDRTKESCGYFLREHFLNHVNYAPENVRLWDGTVSDTQKECRDVEEFIKTRSVNGTLDYLVLGAGMNGHLALNEPGTSFDSRAHVTVLDPVTQKVGQKYFSSEASLSGGITLGIDNFRQARRTVLMVNGAAKAEILSKILNATAPDEQIPATALLTFENASLYCDREAIKIS</sequence>
<dbReference type="GO" id="GO:0004342">
    <property type="term" value="F:glucosamine-6-phosphate deaminase activity"/>
    <property type="evidence" value="ECO:0007669"/>
    <property type="project" value="InterPro"/>
</dbReference>
<dbReference type="GO" id="GO:0042802">
    <property type="term" value="F:identical protein binding"/>
    <property type="evidence" value="ECO:0007669"/>
    <property type="project" value="TreeGrafter"/>
</dbReference>
<dbReference type="Proteomes" id="UP000823927">
    <property type="component" value="Unassembled WGS sequence"/>
</dbReference>
<reference evidence="4" key="2">
    <citation type="journal article" date="2021" name="PeerJ">
        <title>Extensive microbial diversity within the chicken gut microbiome revealed by metagenomics and culture.</title>
        <authorList>
            <person name="Gilroy R."/>
            <person name="Ravi A."/>
            <person name="Getino M."/>
            <person name="Pursley I."/>
            <person name="Horton D.L."/>
            <person name="Alikhan N.F."/>
            <person name="Baker D."/>
            <person name="Gharbi K."/>
            <person name="Hall N."/>
            <person name="Watson M."/>
            <person name="Adriaenssens E.M."/>
            <person name="Foster-Nyarko E."/>
            <person name="Jarju S."/>
            <person name="Secka A."/>
            <person name="Antonio M."/>
            <person name="Oren A."/>
            <person name="Chaudhuri R.R."/>
            <person name="La Ragione R."/>
            <person name="Hildebrand F."/>
            <person name="Pallen M.J."/>
        </authorList>
    </citation>
    <scope>NUCLEOTIDE SEQUENCE</scope>
    <source>
        <strain evidence="4">CHK178-757</strain>
    </source>
</reference>